<dbReference type="Pfam" id="PF20148">
    <property type="entry name" value="DUF6531"/>
    <property type="match status" value="1"/>
</dbReference>
<dbReference type="Pfam" id="PF05593">
    <property type="entry name" value="RHS_repeat"/>
    <property type="match status" value="1"/>
</dbReference>
<evidence type="ECO:0000259" key="1">
    <source>
        <dbReference type="Pfam" id="PF20148"/>
    </source>
</evidence>
<dbReference type="PANTHER" id="PTHR32305">
    <property type="match status" value="1"/>
</dbReference>
<dbReference type="InterPro" id="IPR031325">
    <property type="entry name" value="RHS_repeat"/>
</dbReference>
<feature type="domain" description="DUF6531" evidence="1">
    <location>
        <begin position="153"/>
        <end position="223"/>
    </location>
</feature>
<evidence type="ECO:0000313" key="3">
    <source>
        <dbReference type="Proteomes" id="UP000229307"/>
    </source>
</evidence>
<protein>
    <recommendedName>
        <fullName evidence="1">DUF6531 domain-containing protein</fullName>
    </recommendedName>
</protein>
<feature type="non-terminal residue" evidence="2">
    <location>
        <position position="955"/>
    </location>
</feature>
<dbReference type="NCBIfam" id="TIGR01643">
    <property type="entry name" value="YD_repeat_2x"/>
    <property type="match status" value="1"/>
</dbReference>
<organism evidence="2 3">
    <name type="scientific">Candidatus Desantisbacteria bacterium CG_4_10_14_0_8_um_filter_48_22</name>
    <dbReference type="NCBI Taxonomy" id="1974543"/>
    <lineage>
        <taxon>Bacteria</taxon>
        <taxon>Candidatus Desantisiibacteriota</taxon>
    </lineage>
</organism>
<comment type="caution">
    <text evidence="2">The sequence shown here is derived from an EMBL/GenBank/DDBJ whole genome shotgun (WGS) entry which is preliminary data.</text>
</comment>
<dbReference type="PANTHER" id="PTHR32305:SF15">
    <property type="entry name" value="PROTEIN RHSA-RELATED"/>
    <property type="match status" value="1"/>
</dbReference>
<dbReference type="InterPro" id="IPR006530">
    <property type="entry name" value="YD"/>
</dbReference>
<dbReference type="InterPro" id="IPR050708">
    <property type="entry name" value="T6SS_VgrG/RHS"/>
</dbReference>
<gene>
    <name evidence="2" type="ORF">COY52_01140</name>
</gene>
<accession>A0A2M7SF48</accession>
<reference evidence="3" key="1">
    <citation type="submission" date="2017-09" db="EMBL/GenBank/DDBJ databases">
        <title>Depth-based differentiation of microbial function through sediment-hosted aquifers and enrichment of novel symbionts in the deep terrestrial subsurface.</title>
        <authorList>
            <person name="Probst A.J."/>
            <person name="Ladd B."/>
            <person name="Jarett J.K."/>
            <person name="Geller-Mcgrath D.E."/>
            <person name="Sieber C.M.K."/>
            <person name="Emerson J.B."/>
            <person name="Anantharaman K."/>
            <person name="Thomas B.C."/>
            <person name="Malmstrom R."/>
            <person name="Stieglmeier M."/>
            <person name="Klingl A."/>
            <person name="Woyke T."/>
            <person name="Ryan C.M."/>
            <person name="Banfield J.F."/>
        </authorList>
    </citation>
    <scope>NUCLEOTIDE SEQUENCE [LARGE SCALE GENOMIC DNA]</scope>
</reference>
<name>A0A2M7SF48_9BACT</name>
<dbReference type="Proteomes" id="UP000229307">
    <property type="component" value="Unassembled WGS sequence"/>
</dbReference>
<dbReference type="InterPro" id="IPR045351">
    <property type="entry name" value="DUF6531"/>
</dbReference>
<dbReference type="Gene3D" id="2.180.10.10">
    <property type="entry name" value="RHS repeat-associated core"/>
    <property type="match status" value="2"/>
</dbReference>
<proteinExistence type="predicted"/>
<dbReference type="AlphaFoldDB" id="A0A2M7SF48"/>
<evidence type="ECO:0000313" key="2">
    <source>
        <dbReference type="EMBL" id="PIZ18100.1"/>
    </source>
</evidence>
<sequence length="955" mass="109802">MKKIKGFFFLGFFSIAFCVLPVMISDAKEIIYEGGAKVCTITLTPEISYNENSIAITVIVTTKEPPIQSVANQGVQITIIKGQENITVAPSYSLQTNSDGKVTVFLTAKKTGEYEVRVDVIGITTVNLKATFYYIPGSPTGIPCRGTQRTFEGVNTLNGNLCFTVRDFQISGRDPNIEFFRTYNSQSDYIGILGKGWVCNYDMRILNPNAGDTIYFMDEYGGIKEFSRKGLIYEPPPGVYLKLTQSQGYWVVTNKFGTKYYFDNGAHTSSFCRGRLLKIIDRNNNVLNLEWQEGFTGSPPIPSYIYLSSVSNNYGQHIHFTYYVYNMYNFIPELGYSVDYYIAVIAGIYGFPDESTYHQYKYEKLGPGATSYAAPYLLNTYIVVSGHPENKYYDTAYQYDNGREICRLVYADDPRRGPGSSKLYYKYDDFGRVTEVQNADQIPITKFEYRFFDSYLDGQLIKLPETRITEKFSATQSYTTIDRYNEKGFHFQIELPNGHMMISAWDEEKLNRLTSIDLNNIYTDYSYDETGNIIYEHSLEYFSSGGPEKTTRREFKGPFNGITKLINPRSKITTWQYDDFGNARFVYEPMGKTTQNIFDYTSGYTGDLIETIDPNGNHTKYGYDQWGNFNKITIINPQGDNIVTEYVNNSIGRRIQKTDPLGRITTQTWNAIDKITNITFYDGTQINRTYNARGRLTQEIDSSGHITTYGYDNKTDRLVSIIKYREYNNSGSSITGSEIITTYDYDYKGNLKDIKKYKGNINSVLLQNIKYEYDWLNRVILKIEPGQQAGVTRTTRYGYGWGFNSPYEIIYNNEDGILNIYDCFGWLKTFQDRKGDGLEKEEFRYDANNNMIYAAGSYGMIYYTYDDLDRLINTNIYYKNCLPVNFNYVYDYNGNRVSMSKYIGTLGQQQSGINYIYDFANRLINATHSFFGTIDYTYDKVGNRTTMTYPNKVAQ</sequence>
<dbReference type="EMBL" id="PFMR01000036">
    <property type="protein sequence ID" value="PIZ18100.1"/>
    <property type="molecule type" value="Genomic_DNA"/>
</dbReference>